<organism evidence="2 3">
    <name type="scientific">Artemisia annua</name>
    <name type="common">Sweet wormwood</name>
    <dbReference type="NCBI Taxonomy" id="35608"/>
    <lineage>
        <taxon>Eukaryota</taxon>
        <taxon>Viridiplantae</taxon>
        <taxon>Streptophyta</taxon>
        <taxon>Embryophyta</taxon>
        <taxon>Tracheophyta</taxon>
        <taxon>Spermatophyta</taxon>
        <taxon>Magnoliopsida</taxon>
        <taxon>eudicotyledons</taxon>
        <taxon>Gunneridae</taxon>
        <taxon>Pentapetalae</taxon>
        <taxon>asterids</taxon>
        <taxon>campanulids</taxon>
        <taxon>Asterales</taxon>
        <taxon>Asteraceae</taxon>
        <taxon>Asteroideae</taxon>
        <taxon>Anthemideae</taxon>
        <taxon>Artemisiinae</taxon>
        <taxon>Artemisia</taxon>
    </lineage>
</organism>
<comment type="caution">
    <text evidence="2">The sequence shown here is derived from an EMBL/GenBank/DDBJ whole genome shotgun (WGS) entry which is preliminary data.</text>
</comment>
<dbReference type="InterPro" id="IPR033966">
    <property type="entry name" value="RuBisCO"/>
</dbReference>
<reference evidence="2 3" key="1">
    <citation type="journal article" date="2018" name="Mol. Plant">
        <title>The genome of Artemisia annua provides insight into the evolution of Asteraceae family and artemisinin biosynthesis.</title>
        <authorList>
            <person name="Shen Q."/>
            <person name="Zhang L."/>
            <person name="Liao Z."/>
            <person name="Wang S."/>
            <person name="Yan T."/>
            <person name="Shi P."/>
            <person name="Liu M."/>
            <person name="Fu X."/>
            <person name="Pan Q."/>
            <person name="Wang Y."/>
            <person name="Lv Z."/>
            <person name="Lu X."/>
            <person name="Zhang F."/>
            <person name="Jiang W."/>
            <person name="Ma Y."/>
            <person name="Chen M."/>
            <person name="Hao X."/>
            <person name="Li L."/>
            <person name="Tang Y."/>
            <person name="Lv G."/>
            <person name="Zhou Y."/>
            <person name="Sun X."/>
            <person name="Brodelius P.E."/>
            <person name="Rose J.K.C."/>
            <person name="Tang K."/>
        </authorList>
    </citation>
    <scope>NUCLEOTIDE SEQUENCE [LARGE SCALE GENOMIC DNA]</scope>
    <source>
        <strain evidence="3">cv. Huhao1</strain>
        <tissue evidence="2">Leaf</tissue>
    </source>
</reference>
<dbReference type="STRING" id="35608.A0A2U1N5X7"/>
<dbReference type="InterPro" id="IPR036376">
    <property type="entry name" value="RuBisCO_lsu_C_sf"/>
</dbReference>
<dbReference type="PANTHER" id="PTHR42704:SF15">
    <property type="entry name" value="RIBULOSE BISPHOSPHATE CARBOXYLASE LARGE CHAIN"/>
    <property type="match status" value="1"/>
</dbReference>
<name>A0A2U1N5X7_ARTAN</name>
<keyword evidence="1" id="KW-1133">Transmembrane helix</keyword>
<gene>
    <name evidence="2" type="ORF">CTI12_AA306180</name>
</gene>
<dbReference type="Gene3D" id="3.20.20.110">
    <property type="entry name" value="Ribulose bisphosphate carboxylase, large subunit, C-terminal domain"/>
    <property type="match status" value="1"/>
</dbReference>
<dbReference type="EMBL" id="PKPP01003544">
    <property type="protein sequence ID" value="PWA68903.1"/>
    <property type="molecule type" value="Genomic_DNA"/>
</dbReference>
<keyword evidence="1" id="KW-0472">Membrane</keyword>
<dbReference type="GO" id="GO:0000287">
    <property type="term" value="F:magnesium ion binding"/>
    <property type="evidence" value="ECO:0007669"/>
    <property type="project" value="InterPro"/>
</dbReference>
<accession>A0A2U1N5X7</accession>
<evidence type="ECO:0000256" key="1">
    <source>
        <dbReference type="SAM" id="Phobius"/>
    </source>
</evidence>
<keyword evidence="1" id="KW-0812">Transmembrane</keyword>
<protein>
    <submittedName>
        <fullName evidence="2">Ribulose-1,5-bisphosphate carboxylase/oxygenase large subunit, chloroplast</fullName>
    </submittedName>
</protein>
<dbReference type="Proteomes" id="UP000245207">
    <property type="component" value="Unassembled WGS sequence"/>
</dbReference>
<dbReference type="SUPFAM" id="SSF51649">
    <property type="entry name" value="RuBisCo, C-terminal domain"/>
    <property type="match status" value="1"/>
</dbReference>
<dbReference type="AlphaFoldDB" id="A0A2U1N5X7"/>
<evidence type="ECO:0000313" key="2">
    <source>
        <dbReference type="EMBL" id="PWA68903.1"/>
    </source>
</evidence>
<dbReference type="PANTHER" id="PTHR42704">
    <property type="entry name" value="RIBULOSE BISPHOSPHATE CARBOXYLASE"/>
    <property type="match status" value="1"/>
</dbReference>
<proteinExistence type="predicted"/>
<evidence type="ECO:0000313" key="3">
    <source>
        <dbReference type="Proteomes" id="UP000245207"/>
    </source>
</evidence>
<sequence>MKNYGIHFRALAKVLRMPGGNHIHSDGRHGIYFTQDWVSLPGVLLVALGGIHVCVLTEIFKLEAE</sequence>
<keyword evidence="3" id="KW-1185">Reference proteome</keyword>
<feature type="transmembrane region" description="Helical" evidence="1">
    <location>
        <begin position="37"/>
        <end position="60"/>
    </location>
</feature>